<protein>
    <submittedName>
        <fullName evidence="1">Uncharacterized protein</fullName>
    </submittedName>
</protein>
<dbReference type="InParanoid" id="A0A1X7V8P8"/>
<sequence>MVRHGCLIDETIDMHKSRVCKVLLQEKYKEFESEGTNPPICLFSIVDACQNINELI</sequence>
<accession>A0A1X7V8P8</accession>
<name>A0A1X7V8P8_AMPQE</name>
<dbReference type="EnsemblMetazoa" id="Aqu2.1.35882_001">
    <property type="protein sequence ID" value="Aqu2.1.35882_001"/>
    <property type="gene ID" value="Aqu2.1.35882"/>
</dbReference>
<proteinExistence type="predicted"/>
<evidence type="ECO:0000313" key="1">
    <source>
        <dbReference type="EnsemblMetazoa" id="Aqu2.1.35882_001"/>
    </source>
</evidence>
<dbReference type="AlphaFoldDB" id="A0A1X7V8P8"/>
<reference evidence="1" key="1">
    <citation type="submission" date="2017-05" db="UniProtKB">
        <authorList>
            <consortium name="EnsemblMetazoa"/>
        </authorList>
    </citation>
    <scope>IDENTIFICATION</scope>
</reference>
<organism evidence="1">
    <name type="scientific">Amphimedon queenslandica</name>
    <name type="common">Sponge</name>
    <dbReference type="NCBI Taxonomy" id="400682"/>
    <lineage>
        <taxon>Eukaryota</taxon>
        <taxon>Metazoa</taxon>
        <taxon>Porifera</taxon>
        <taxon>Demospongiae</taxon>
        <taxon>Heteroscleromorpha</taxon>
        <taxon>Haplosclerida</taxon>
        <taxon>Niphatidae</taxon>
        <taxon>Amphimedon</taxon>
    </lineage>
</organism>